<keyword evidence="5" id="KW-0572">Peptidoglycan-anchor</keyword>
<comment type="subcellular location">
    <subcellularLocation>
        <location evidence="1">Secreted</location>
        <location evidence="1">Cell wall</location>
        <topology evidence="1">Peptidoglycan-anchor</topology>
    </subcellularLocation>
</comment>
<dbReference type="Proteomes" id="UP000051162">
    <property type="component" value="Unassembled WGS sequence"/>
</dbReference>
<evidence type="ECO:0000256" key="3">
    <source>
        <dbReference type="ARBA" id="ARBA00022525"/>
    </source>
</evidence>
<dbReference type="EMBL" id="AZDT01000042">
    <property type="protein sequence ID" value="KRK74908.1"/>
    <property type="molecule type" value="Genomic_DNA"/>
</dbReference>
<keyword evidence="10" id="KW-1185">Reference proteome</keyword>
<keyword evidence="3" id="KW-0964">Secreted</keyword>
<dbReference type="SUPFAM" id="SSF49401">
    <property type="entry name" value="Bacterial adhesins"/>
    <property type="match status" value="2"/>
</dbReference>
<dbReference type="STRING" id="1423773.FD30_GL002081"/>
<evidence type="ECO:0000259" key="7">
    <source>
        <dbReference type="Pfam" id="PF05737"/>
    </source>
</evidence>
<feature type="domain" description="SDR-like Ig" evidence="8">
    <location>
        <begin position="62"/>
        <end position="149"/>
    </location>
</feature>
<evidence type="ECO:0000256" key="4">
    <source>
        <dbReference type="ARBA" id="ARBA00022729"/>
    </source>
</evidence>
<keyword evidence="4" id="KW-0732">Signal</keyword>
<comment type="caution">
    <text evidence="9">The sequence shown here is derived from an EMBL/GenBank/DDBJ whole genome shotgun (WGS) entry which is preliminary data.</text>
</comment>
<dbReference type="InterPro" id="IPR041171">
    <property type="entry name" value="SDR_Ig"/>
</dbReference>
<evidence type="ECO:0000256" key="1">
    <source>
        <dbReference type="ARBA" id="ARBA00004168"/>
    </source>
</evidence>
<evidence type="ECO:0000313" key="10">
    <source>
        <dbReference type="Proteomes" id="UP000051162"/>
    </source>
</evidence>
<accession>A0A0R1JV51</accession>
<feature type="region of interest" description="Disordered" evidence="6">
    <location>
        <begin position="297"/>
        <end position="440"/>
    </location>
</feature>
<feature type="compositionally biased region" description="Basic and acidic residues" evidence="6">
    <location>
        <begin position="377"/>
        <end position="395"/>
    </location>
</feature>
<feature type="compositionally biased region" description="Low complexity" evidence="6">
    <location>
        <begin position="363"/>
        <end position="375"/>
    </location>
</feature>
<feature type="domain" description="Collagen binding" evidence="7">
    <location>
        <begin position="174"/>
        <end position="297"/>
    </location>
</feature>
<evidence type="ECO:0000313" key="9">
    <source>
        <dbReference type="EMBL" id="KRK74908.1"/>
    </source>
</evidence>
<name>A0A0R1JV51_9LACO</name>
<evidence type="ECO:0000256" key="6">
    <source>
        <dbReference type="SAM" id="MobiDB-lite"/>
    </source>
</evidence>
<dbReference type="GO" id="GO:0007155">
    <property type="term" value="P:cell adhesion"/>
    <property type="evidence" value="ECO:0007669"/>
    <property type="project" value="InterPro"/>
</dbReference>
<keyword evidence="2" id="KW-0134">Cell wall</keyword>
<gene>
    <name evidence="9" type="ORF">FD30_GL002081</name>
</gene>
<feature type="compositionally biased region" description="Polar residues" evidence="6">
    <location>
        <begin position="397"/>
        <end position="415"/>
    </location>
</feature>
<reference evidence="9 10" key="1">
    <citation type="journal article" date="2015" name="Genome Announc.">
        <title>Expanding the biotechnology potential of lactobacilli through comparative genomics of 213 strains and associated genera.</title>
        <authorList>
            <person name="Sun Z."/>
            <person name="Harris H.M."/>
            <person name="McCann A."/>
            <person name="Guo C."/>
            <person name="Argimon S."/>
            <person name="Zhang W."/>
            <person name="Yang X."/>
            <person name="Jeffery I.B."/>
            <person name="Cooney J.C."/>
            <person name="Kagawa T.F."/>
            <person name="Liu W."/>
            <person name="Song Y."/>
            <person name="Salvetti E."/>
            <person name="Wrobel A."/>
            <person name="Rasinkangas P."/>
            <person name="Parkhill J."/>
            <person name="Rea M.C."/>
            <person name="O'Sullivan O."/>
            <person name="Ritari J."/>
            <person name="Douillard F.P."/>
            <person name="Paul Ross R."/>
            <person name="Yang R."/>
            <person name="Briner A.E."/>
            <person name="Felis G.E."/>
            <person name="de Vos W.M."/>
            <person name="Barrangou R."/>
            <person name="Klaenhammer T.R."/>
            <person name="Caufield P.W."/>
            <person name="Cui Y."/>
            <person name="Zhang H."/>
            <person name="O'Toole P.W."/>
        </authorList>
    </citation>
    <scope>NUCLEOTIDE SEQUENCE [LARGE SCALE GENOMIC DNA]</scope>
    <source>
        <strain evidence="9 10">DSM 19117</strain>
    </source>
</reference>
<dbReference type="Gene3D" id="2.60.40.740">
    <property type="match status" value="1"/>
</dbReference>
<dbReference type="PATRIC" id="fig|1423773.3.peg.2136"/>
<dbReference type="Pfam" id="PF17961">
    <property type="entry name" value="Big_8"/>
    <property type="match status" value="1"/>
</dbReference>
<dbReference type="InterPro" id="IPR008456">
    <property type="entry name" value="Collagen-bd_dom"/>
</dbReference>
<protein>
    <submittedName>
        <fullName evidence="9">Outer membrane protein</fullName>
    </submittedName>
</protein>
<sequence>MLKEGTFLSKKYKVVQWLLLLVATVVVVFWGQAQLTAQAATIDGSQYLTTAKVTNGPDFKVSDTVNIQYHLEFGDLALHNQDVISVPLPDNLKSSRDDTFDVTAPDGTVIGVGKVTKGGDKVEVTLNEKVEGLKDKEMTLNLATKYNGTATGEQPVNFPNDHHDVINIVPDLANISKKGTIQEDTNQVKWTVLVNRQPIEMKNLTVKDKIGDNQTMIPGLTITEAHWRDDVVGGTYVREATPLVEGQDYTVTYTSDGFTVKFNDTVTEMYAIDYYTSIDDPSVVHDGYVFRNKADLTWGAGTNGGTNKESANGKVSTSSKNTGSGNGNAGGTDVDENGGNEGGDNGSVEPGDNVDVDGDGKPDTGTTDIDGGTETAQEEKDREAEEQETANKEAASKQPTATTKPSSKPANTQKAANAHVVGVSQAHRRAAQGKLPQTSDAKTQTAVYGLVLLTGTLIAGVLRRQL</sequence>
<dbReference type="AlphaFoldDB" id="A0A0R1JV51"/>
<feature type="compositionally biased region" description="Low complexity" evidence="6">
    <location>
        <begin position="313"/>
        <end position="323"/>
    </location>
</feature>
<organism evidence="9 10">
    <name type="scientific">Levilactobacillus namurensis DSM 19117</name>
    <dbReference type="NCBI Taxonomy" id="1423773"/>
    <lineage>
        <taxon>Bacteria</taxon>
        <taxon>Bacillati</taxon>
        <taxon>Bacillota</taxon>
        <taxon>Bacilli</taxon>
        <taxon>Lactobacillales</taxon>
        <taxon>Lactobacillaceae</taxon>
        <taxon>Levilactobacillus</taxon>
    </lineage>
</organism>
<dbReference type="InterPro" id="IPR008966">
    <property type="entry name" value="Adhesion_dom_sf"/>
</dbReference>
<evidence type="ECO:0000259" key="8">
    <source>
        <dbReference type="Pfam" id="PF17961"/>
    </source>
</evidence>
<dbReference type="Gene3D" id="2.60.40.1280">
    <property type="match status" value="1"/>
</dbReference>
<dbReference type="InterPro" id="IPR011252">
    <property type="entry name" value="Fibrogen-bd_dom1"/>
</dbReference>
<dbReference type="GO" id="GO:0005518">
    <property type="term" value="F:collagen binding"/>
    <property type="evidence" value="ECO:0007669"/>
    <property type="project" value="InterPro"/>
</dbReference>
<proteinExistence type="predicted"/>
<dbReference type="Pfam" id="PF05737">
    <property type="entry name" value="Collagen_bind"/>
    <property type="match status" value="1"/>
</dbReference>
<evidence type="ECO:0000256" key="5">
    <source>
        <dbReference type="ARBA" id="ARBA00023088"/>
    </source>
</evidence>
<evidence type="ECO:0000256" key="2">
    <source>
        <dbReference type="ARBA" id="ARBA00022512"/>
    </source>
</evidence>